<dbReference type="EMBL" id="LR796612">
    <property type="protein sequence ID" value="CAB4154343.1"/>
    <property type="molecule type" value="Genomic_DNA"/>
</dbReference>
<evidence type="ECO:0000313" key="1">
    <source>
        <dbReference type="EMBL" id="CAB4154343.1"/>
    </source>
</evidence>
<protein>
    <submittedName>
        <fullName evidence="1">Uncharacterized protein</fullName>
    </submittedName>
</protein>
<gene>
    <name evidence="1" type="ORF">UFOVP629_74</name>
</gene>
<proteinExistence type="predicted"/>
<reference evidence="1" key="1">
    <citation type="submission" date="2020-04" db="EMBL/GenBank/DDBJ databases">
        <authorList>
            <person name="Chiriac C."/>
            <person name="Salcher M."/>
            <person name="Ghai R."/>
            <person name="Kavagutti S V."/>
        </authorList>
    </citation>
    <scope>NUCLEOTIDE SEQUENCE</scope>
</reference>
<accession>A0A6J5N624</accession>
<sequence length="67" mass="7643">MAEITEPQKELIRKLWDEHHEQLNSGEYDHIMALLPADNRYRASSLINALLSLPKVGVGREQTTSVK</sequence>
<name>A0A6J5N624_9CAUD</name>
<organism evidence="1">
    <name type="scientific">uncultured Caudovirales phage</name>
    <dbReference type="NCBI Taxonomy" id="2100421"/>
    <lineage>
        <taxon>Viruses</taxon>
        <taxon>Duplodnaviria</taxon>
        <taxon>Heunggongvirae</taxon>
        <taxon>Uroviricota</taxon>
        <taxon>Caudoviricetes</taxon>
        <taxon>Peduoviridae</taxon>
        <taxon>Maltschvirus</taxon>
        <taxon>Maltschvirus maltsch</taxon>
    </lineage>
</organism>